<keyword evidence="2" id="KW-0812">Transmembrane</keyword>
<reference evidence="3" key="1">
    <citation type="submission" date="2021-06" db="EMBL/GenBank/DDBJ databases">
        <authorList>
            <person name="Kallberg Y."/>
            <person name="Tangrot J."/>
            <person name="Rosling A."/>
        </authorList>
    </citation>
    <scope>NUCLEOTIDE SEQUENCE</scope>
    <source>
        <strain evidence="3">FL130A</strain>
    </source>
</reference>
<evidence type="ECO:0000313" key="4">
    <source>
        <dbReference type="Proteomes" id="UP000789508"/>
    </source>
</evidence>
<sequence length="67" mass="7431">MAKSFWESFKSLPPRTRIYLGIGGIAIGLTGIYISDKLEEKFPDNTPSNPPTNVSSQTENEFPSLNK</sequence>
<protein>
    <submittedName>
        <fullName evidence="3">2153_t:CDS:1</fullName>
    </submittedName>
</protein>
<keyword evidence="2" id="KW-1133">Transmembrane helix</keyword>
<proteinExistence type="predicted"/>
<comment type="caution">
    <text evidence="3">The sequence shown here is derived from an EMBL/GenBank/DDBJ whole genome shotgun (WGS) entry which is preliminary data.</text>
</comment>
<feature type="transmembrane region" description="Helical" evidence="2">
    <location>
        <begin position="16"/>
        <end position="34"/>
    </location>
</feature>
<organism evidence="3 4">
    <name type="scientific">Ambispora leptoticha</name>
    <dbReference type="NCBI Taxonomy" id="144679"/>
    <lineage>
        <taxon>Eukaryota</taxon>
        <taxon>Fungi</taxon>
        <taxon>Fungi incertae sedis</taxon>
        <taxon>Mucoromycota</taxon>
        <taxon>Glomeromycotina</taxon>
        <taxon>Glomeromycetes</taxon>
        <taxon>Archaeosporales</taxon>
        <taxon>Ambisporaceae</taxon>
        <taxon>Ambispora</taxon>
    </lineage>
</organism>
<dbReference type="EMBL" id="CAJVPS010000015">
    <property type="protein sequence ID" value="CAG8440719.1"/>
    <property type="molecule type" value="Genomic_DNA"/>
</dbReference>
<evidence type="ECO:0000313" key="3">
    <source>
        <dbReference type="EMBL" id="CAG8440719.1"/>
    </source>
</evidence>
<dbReference type="AlphaFoldDB" id="A0A9N8V871"/>
<dbReference type="Proteomes" id="UP000789508">
    <property type="component" value="Unassembled WGS sequence"/>
</dbReference>
<feature type="compositionally biased region" description="Polar residues" evidence="1">
    <location>
        <begin position="45"/>
        <end position="67"/>
    </location>
</feature>
<keyword evidence="4" id="KW-1185">Reference proteome</keyword>
<dbReference type="OrthoDB" id="2555959at2759"/>
<accession>A0A9N8V871</accession>
<feature type="region of interest" description="Disordered" evidence="1">
    <location>
        <begin position="40"/>
        <end position="67"/>
    </location>
</feature>
<evidence type="ECO:0000256" key="1">
    <source>
        <dbReference type="SAM" id="MobiDB-lite"/>
    </source>
</evidence>
<keyword evidence="2" id="KW-0472">Membrane</keyword>
<gene>
    <name evidence="3" type="ORF">ALEPTO_LOCUS285</name>
</gene>
<name>A0A9N8V871_9GLOM</name>
<evidence type="ECO:0000256" key="2">
    <source>
        <dbReference type="SAM" id="Phobius"/>
    </source>
</evidence>